<gene>
    <name evidence="1" type="ORF">EV696_10860</name>
</gene>
<reference evidence="1 2" key="1">
    <citation type="submission" date="2019-03" db="EMBL/GenBank/DDBJ databases">
        <title>Genomic Encyclopedia of Type Strains, Phase IV (KMG-IV): sequencing the most valuable type-strain genomes for metagenomic binning, comparative biology and taxonomic classification.</title>
        <authorList>
            <person name="Goeker M."/>
        </authorList>
    </citation>
    <scope>NUCLEOTIDE SEQUENCE [LARGE SCALE GENOMIC DNA]</scope>
    <source>
        <strain evidence="1 2">DSM 103792</strain>
    </source>
</reference>
<dbReference type="AlphaFoldDB" id="A0A4R6ULZ6"/>
<dbReference type="EMBL" id="SNYM01000008">
    <property type="protein sequence ID" value="TDQ48080.1"/>
    <property type="molecule type" value="Genomic_DNA"/>
</dbReference>
<organism evidence="1 2">
    <name type="scientific">Permianibacter aggregans</name>
    <dbReference type="NCBI Taxonomy" id="1510150"/>
    <lineage>
        <taxon>Bacteria</taxon>
        <taxon>Pseudomonadati</taxon>
        <taxon>Pseudomonadota</taxon>
        <taxon>Gammaproteobacteria</taxon>
        <taxon>Pseudomonadales</taxon>
        <taxon>Pseudomonadaceae</taxon>
        <taxon>Permianibacter</taxon>
    </lineage>
</organism>
<protein>
    <submittedName>
        <fullName evidence="1">Uncharacterized protein</fullName>
    </submittedName>
</protein>
<comment type="caution">
    <text evidence="1">The sequence shown here is derived from an EMBL/GenBank/DDBJ whole genome shotgun (WGS) entry which is preliminary data.</text>
</comment>
<proteinExistence type="predicted"/>
<evidence type="ECO:0000313" key="1">
    <source>
        <dbReference type="EMBL" id="TDQ48080.1"/>
    </source>
</evidence>
<keyword evidence="2" id="KW-1185">Reference proteome</keyword>
<evidence type="ECO:0000313" key="2">
    <source>
        <dbReference type="Proteomes" id="UP000295375"/>
    </source>
</evidence>
<name>A0A4R6ULZ6_9GAMM</name>
<accession>A0A4R6ULZ6</accession>
<dbReference type="Proteomes" id="UP000295375">
    <property type="component" value="Unassembled WGS sequence"/>
</dbReference>
<sequence>MRRGGSGVCNLHEGARAFVDRNMNRKQVAPA</sequence>